<dbReference type="GO" id="GO:0016491">
    <property type="term" value="F:oxidoreductase activity"/>
    <property type="evidence" value="ECO:0007669"/>
    <property type="project" value="UniProtKB-KW"/>
</dbReference>
<evidence type="ECO:0000256" key="1">
    <source>
        <dbReference type="ARBA" id="ARBA00006484"/>
    </source>
</evidence>
<accession>A0AAW0GVD8</accession>
<dbReference type="EMBL" id="JASBNA010000003">
    <property type="protein sequence ID" value="KAK7693496.1"/>
    <property type="molecule type" value="Genomic_DNA"/>
</dbReference>
<organism evidence="3 4">
    <name type="scientific">Cerrena zonata</name>
    <dbReference type="NCBI Taxonomy" id="2478898"/>
    <lineage>
        <taxon>Eukaryota</taxon>
        <taxon>Fungi</taxon>
        <taxon>Dikarya</taxon>
        <taxon>Basidiomycota</taxon>
        <taxon>Agaricomycotina</taxon>
        <taxon>Agaricomycetes</taxon>
        <taxon>Polyporales</taxon>
        <taxon>Cerrenaceae</taxon>
        <taxon>Cerrena</taxon>
    </lineage>
</organism>
<dbReference type="PANTHER" id="PTHR43976:SF16">
    <property type="entry name" value="SHORT-CHAIN DEHYDROGENASE_REDUCTASE FAMILY PROTEIN"/>
    <property type="match status" value="1"/>
</dbReference>
<comment type="similarity">
    <text evidence="1">Belongs to the short-chain dehydrogenases/reductases (SDR) family.</text>
</comment>
<proteinExistence type="inferred from homology"/>
<dbReference type="InterPro" id="IPR002347">
    <property type="entry name" value="SDR_fam"/>
</dbReference>
<dbReference type="Pfam" id="PF00106">
    <property type="entry name" value="adh_short"/>
    <property type="match status" value="1"/>
</dbReference>
<keyword evidence="4" id="KW-1185">Reference proteome</keyword>
<dbReference type="Gene3D" id="3.40.50.720">
    <property type="entry name" value="NAD(P)-binding Rossmann-like Domain"/>
    <property type="match status" value="1"/>
</dbReference>
<protein>
    <recommendedName>
        <fullName evidence="5">NAD(P)-binding protein</fullName>
    </recommendedName>
</protein>
<dbReference type="Proteomes" id="UP001385951">
    <property type="component" value="Unassembled WGS sequence"/>
</dbReference>
<dbReference type="PRINTS" id="PR00081">
    <property type="entry name" value="GDHRDH"/>
</dbReference>
<dbReference type="SUPFAM" id="SSF51735">
    <property type="entry name" value="NAD(P)-binding Rossmann-fold domains"/>
    <property type="match status" value="1"/>
</dbReference>
<dbReference type="InterPro" id="IPR036291">
    <property type="entry name" value="NAD(P)-bd_dom_sf"/>
</dbReference>
<sequence length="293" mass="31992">MSSPRVWFITGASSGFGRKMTELALSMGEIVVATARKPERLSDLQAKYNTEKLAIVSLEVSKKDEIVAAFSKAKDIFGRIDVVFNNAGQGMIGEVEGTDEEVARRNFDTNFWGATNVSREALKYFREVNPKGQGGRLIVTSSETGIQGYPAYGYYSASKHALEGVHDALVKEIDPEWNIKITLVEPGYFATEATPNMGPNGARMPVHPAYTKPTLPGNVMRDWQANGGTAGADPALAVAKIFELSLLPDPPFRLPIGADCLDAFRTKAKQYTETVEKYGSWSDSLEQVTVAMK</sequence>
<dbReference type="PANTHER" id="PTHR43976">
    <property type="entry name" value="SHORT CHAIN DEHYDROGENASE"/>
    <property type="match status" value="1"/>
</dbReference>
<evidence type="ECO:0000256" key="2">
    <source>
        <dbReference type="ARBA" id="ARBA00023002"/>
    </source>
</evidence>
<evidence type="ECO:0000313" key="3">
    <source>
        <dbReference type="EMBL" id="KAK7693496.1"/>
    </source>
</evidence>
<reference evidence="3 4" key="1">
    <citation type="submission" date="2022-09" db="EMBL/GenBank/DDBJ databases">
        <authorList>
            <person name="Palmer J.M."/>
        </authorList>
    </citation>
    <scope>NUCLEOTIDE SEQUENCE [LARGE SCALE GENOMIC DNA]</scope>
    <source>
        <strain evidence="3 4">DSM 7382</strain>
    </source>
</reference>
<evidence type="ECO:0000313" key="4">
    <source>
        <dbReference type="Proteomes" id="UP001385951"/>
    </source>
</evidence>
<comment type="caution">
    <text evidence="3">The sequence shown here is derived from an EMBL/GenBank/DDBJ whole genome shotgun (WGS) entry which is preliminary data.</text>
</comment>
<keyword evidence="2" id="KW-0560">Oxidoreductase</keyword>
<gene>
    <name evidence="3" type="ORF">QCA50_003064</name>
</gene>
<dbReference type="CDD" id="cd05374">
    <property type="entry name" value="17beta-HSD-like_SDR_c"/>
    <property type="match status" value="1"/>
</dbReference>
<evidence type="ECO:0008006" key="5">
    <source>
        <dbReference type="Google" id="ProtNLM"/>
    </source>
</evidence>
<dbReference type="AlphaFoldDB" id="A0AAW0GVD8"/>
<name>A0AAW0GVD8_9APHY</name>
<dbReference type="InterPro" id="IPR051911">
    <property type="entry name" value="SDR_oxidoreductase"/>
</dbReference>